<keyword evidence="8" id="KW-0670">Pyruvate</keyword>
<dbReference type="EC" id="1.97.1.4" evidence="8"/>
<keyword evidence="2" id="KW-0004">4Fe-4S</keyword>
<evidence type="ECO:0000256" key="5">
    <source>
        <dbReference type="ARBA" id="ARBA00023004"/>
    </source>
</evidence>
<dbReference type="InterPro" id="IPR034457">
    <property type="entry name" value="Organic_radical-activating"/>
</dbReference>
<dbReference type="GO" id="GO:0016829">
    <property type="term" value="F:lyase activity"/>
    <property type="evidence" value="ECO:0007669"/>
    <property type="project" value="UniProtKB-KW"/>
</dbReference>
<dbReference type="InterPro" id="IPR007197">
    <property type="entry name" value="rSAM"/>
</dbReference>
<dbReference type="PANTHER" id="PTHR30352">
    <property type="entry name" value="PYRUVATE FORMATE-LYASE-ACTIVATING ENZYME"/>
    <property type="match status" value="1"/>
</dbReference>
<keyword evidence="8" id="KW-0456">Lyase</keyword>
<evidence type="ECO:0000259" key="7">
    <source>
        <dbReference type="PROSITE" id="PS51918"/>
    </source>
</evidence>
<organism evidence="8">
    <name type="scientific">bioreactor metagenome</name>
    <dbReference type="NCBI Taxonomy" id="1076179"/>
    <lineage>
        <taxon>unclassified sequences</taxon>
        <taxon>metagenomes</taxon>
        <taxon>ecological metagenomes</taxon>
    </lineage>
</organism>
<accession>A0A645G5A3</accession>
<dbReference type="AlphaFoldDB" id="A0A645G5A3"/>
<keyword evidence="3" id="KW-0949">S-adenosyl-L-methionine</keyword>
<dbReference type="GO" id="GO:0046872">
    <property type="term" value="F:metal ion binding"/>
    <property type="evidence" value="ECO:0007669"/>
    <property type="project" value="UniProtKB-KW"/>
</dbReference>
<name>A0A645G5A3_9ZZZZ</name>
<dbReference type="SUPFAM" id="SSF102114">
    <property type="entry name" value="Radical SAM enzymes"/>
    <property type="match status" value="1"/>
</dbReference>
<dbReference type="GO" id="GO:0051539">
    <property type="term" value="F:4 iron, 4 sulfur cluster binding"/>
    <property type="evidence" value="ECO:0007669"/>
    <property type="project" value="UniProtKB-KW"/>
</dbReference>
<evidence type="ECO:0000256" key="6">
    <source>
        <dbReference type="ARBA" id="ARBA00023014"/>
    </source>
</evidence>
<evidence type="ECO:0000256" key="2">
    <source>
        <dbReference type="ARBA" id="ARBA00022485"/>
    </source>
</evidence>
<keyword evidence="6" id="KW-0411">Iron-sulfur</keyword>
<dbReference type="Gene3D" id="3.80.30.10">
    <property type="entry name" value="pyruvate-formate lyase- activating enzyme"/>
    <property type="match status" value="1"/>
</dbReference>
<keyword evidence="5" id="KW-0408">Iron</keyword>
<feature type="domain" description="Radical SAM core" evidence="7">
    <location>
        <begin position="1"/>
        <end position="171"/>
    </location>
</feature>
<gene>
    <name evidence="8" type="primary">pflA_24</name>
    <name evidence="8" type="ORF">SDC9_169421</name>
</gene>
<keyword evidence="4" id="KW-0479">Metal-binding</keyword>
<protein>
    <submittedName>
        <fullName evidence="8">Pyruvate formate-lyase 1-activating enzyme</fullName>
        <ecNumber evidence="8">1.97.1.4</ecNumber>
    </submittedName>
</protein>
<sequence>MTLSGGEALLQDGAVELLRLLKQEGIQTAVDTCGMVFTEQLQAALPYTDILLYDLKIMNDADHMRWTGRGNAMILRNLGVAALWAKGNGRLWIRTPIIPGATDSDENIRAIGDRINAIGGAERWELCTFNNLCTDKYQRLDIDWAFKNTPLVSRQRMEELLAIARSTRACEDIRSSGALLEN</sequence>
<evidence type="ECO:0000256" key="4">
    <source>
        <dbReference type="ARBA" id="ARBA00022723"/>
    </source>
</evidence>
<evidence type="ECO:0000256" key="1">
    <source>
        <dbReference type="ARBA" id="ARBA00001966"/>
    </source>
</evidence>
<evidence type="ECO:0000256" key="3">
    <source>
        <dbReference type="ARBA" id="ARBA00022691"/>
    </source>
</evidence>
<comment type="cofactor">
    <cofactor evidence="1">
        <name>[4Fe-4S] cluster</name>
        <dbReference type="ChEBI" id="CHEBI:49883"/>
    </cofactor>
</comment>
<dbReference type="PANTHER" id="PTHR30352:SF4">
    <property type="entry name" value="PYRUVATE FORMATE-LYASE 2-ACTIVATING ENZYME"/>
    <property type="match status" value="1"/>
</dbReference>
<reference evidence="8" key="1">
    <citation type="submission" date="2019-08" db="EMBL/GenBank/DDBJ databases">
        <authorList>
            <person name="Kucharzyk K."/>
            <person name="Murdoch R.W."/>
            <person name="Higgins S."/>
            <person name="Loffler F."/>
        </authorList>
    </citation>
    <scope>NUCLEOTIDE SEQUENCE</scope>
</reference>
<dbReference type="PROSITE" id="PS51918">
    <property type="entry name" value="RADICAL_SAM"/>
    <property type="match status" value="1"/>
</dbReference>
<evidence type="ECO:0000313" key="8">
    <source>
        <dbReference type="EMBL" id="MPN22038.1"/>
    </source>
</evidence>
<proteinExistence type="predicted"/>
<comment type="caution">
    <text evidence="8">The sequence shown here is derived from an EMBL/GenBank/DDBJ whole genome shotgun (WGS) entry which is preliminary data.</text>
</comment>
<dbReference type="EMBL" id="VSSQ01070183">
    <property type="protein sequence ID" value="MPN22038.1"/>
    <property type="molecule type" value="Genomic_DNA"/>
</dbReference>
<dbReference type="GO" id="GO:0043365">
    <property type="term" value="F:[formate-C-acetyltransferase]-activating enzyme activity"/>
    <property type="evidence" value="ECO:0007669"/>
    <property type="project" value="UniProtKB-EC"/>
</dbReference>
<keyword evidence="8" id="KW-0560">Oxidoreductase</keyword>
<dbReference type="InterPro" id="IPR058240">
    <property type="entry name" value="rSAM_sf"/>
</dbReference>